<evidence type="ECO:0000313" key="2">
    <source>
        <dbReference type="EMBL" id="QHS83940.1"/>
    </source>
</evidence>
<dbReference type="AlphaFoldDB" id="A0A6C0AX58"/>
<keyword evidence="1" id="KW-0812">Transmembrane</keyword>
<organism evidence="2">
    <name type="scientific">viral metagenome</name>
    <dbReference type="NCBI Taxonomy" id="1070528"/>
    <lineage>
        <taxon>unclassified sequences</taxon>
        <taxon>metagenomes</taxon>
        <taxon>organismal metagenomes</taxon>
    </lineage>
</organism>
<feature type="transmembrane region" description="Helical" evidence="1">
    <location>
        <begin position="224"/>
        <end position="243"/>
    </location>
</feature>
<keyword evidence="1" id="KW-1133">Transmembrane helix</keyword>
<keyword evidence="1" id="KW-0472">Membrane</keyword>
<sequence>MSDFFKEIANDASAVEEKLLGPTYPYYANIKNPSDMGLSTRGSLSQAAKNVGGLISYTEVLVTGSSKANKSSGPLGNKFFLNTGGKCKDKVSGNSVDRYIYINNVPTGNIPFVSDLGIGNFKDMRGLIPGAMTNLNALNPFKIMGSFFTGTNPECQEITMETIDSNNNKGTESKYVATADIKQLDPCIFDDKKNPVSDKSCSETFTSYDPMEKNEYKLPKDPVVHLYFASVGALFLFILYRYLEKKK</sequence>
<name>A0A6C0AX58_9ZZZZ</name>
<proteinExistence type="predicted"/>
<accession>A0A6C0AX58</accession>
<reference evidence="2" key="1">
    <citation type="journal article" date="2020" name="Nature">
        <title>Giant virus diversity and host interactions through global metagenomics.</title>
        <authorList>
            <person name="Schulz F."/>
            <person name="Roux S."/>
            <person name="Paez-Espino D."/>
            <person name="Jungbluth S."/>
            <person name="Walsh D.A."/>
            <person name="Denef V.J."/>
            <person name="McMahon K.D."/>
            <person name="Konstantinidis K.T."/>
            <person name="Eloe-Fadrosh E.A."/>
            <person name="Kyrpides N.C."/>
            <person name="Woyke T."/>
        </authorList>
    </citation>
    <scope>NUCLEOTIDE SEQUENCE</scope>
    <source>
        <strain evidence="2">GVMAG-S-ERX555965-48</strain>
    </source>
</reference>
<dbReference type="EMBL" id="MN738770">
    <property type="protein sequence ID" value="QHS83940.1"/>
    <property type="molecule type" value="Genomic_DNA"/>
</dbReference>
<evidence type="ECO:0000256" key="1">
    <source>
        <dbReference type="SAM" id="Phobius"/>
    </source>
</evidence>
<protein>
    <submittedName>
        <fullName evidence="2">Uncharacterized protein</fullName>
    </submittedName>
</protein>